<proteinExistence type="inferred from homology"/>
<evidence type="ECO:0000256" key="4">
    <source>
        <dbReference type="ARBA" id="ARBA00022475"/>
    </source>
</evidence>
<feature type="transmembrane region" description="Helical" evidence="8">
    <location>
        <begin position="178"/>
        <end position="206"/>
    </location>
</feature>
<keyword evidence="5 8" id="KW-0812">Transmembrane</keyword>
<dbReference type="EMBL" id="JACHKZ010000022">
    <property type="protein sequence ID" value="MBB6579032.1"/>
    <property type="molecule type" value="Genomic_DNA"/>
</dbReference>
<evidence type="ECO:0000256" key="6">
    <source>
        <dbReference type="ARBA" id="ARBA00022989"/>
    </source>
</evidence>
<comment type="similarity">
    <text evidence="2 8">Belongs to the 4-toluene sulfonate uptake permease (TSUP) (TC 2.A.102) family.</text>
</comment>
<evidence type="ECO:0000256" key="3">
    <source>
        <dbReference type="ARBA" id="ARBA00022448"/>
    </source>
</evidence>
<protein>
    <recommendedName>
        <fullName evidence="8">Probable membrane transporter protein</fullName>
    </recommendedName>
</protein>
<comment type="subcellular location">
    <subcellularLocation>
        <location evidence="1 8">Cell membrane</location>
        <topology evidence="1 8">Multi-pass membrane protein</topology>
    </subcellularLocation>
</comment>
<keyword evidence="7 8" id="KW-0472">Membrane</keyword>
<evidence type="ECO:0000256" key="2">
    <source>
        <dbReference type="ARBA" id="ARBA00009142"/>
    </source>
</evidence>
<keyword evidence="6 8" id="KW-1133">Transmembrane helix</keyword>
<evidence type="ECO:0000256" key="5">
    <source>
        <dbReference type="ARBA" id="ARBA00022692"/>
    </source>
</evidence>
<evidence type="ECO:0000313" key="10">
    <source>
        <dbReference type="Proteomes" id="UP000562492"/>
    </source>
</evidence>
<feature type="transmembrane region" description="Helical" evidence="8">
    <location>
        <begin position="227"/>
        <end position="248"/>
    </location>
</feature>
<dbReference type="PANTHER" id="PTHR30269">
    <property type="entry name" value="TRANSMEMBRANE PROTEIN YFCA"/>
    <property type="match status" value="1"/>
</dbReference>
<dbReference type="Pfam" id="PF01925">
    <property type="entry name" value="TauE"/>
    <property type="match status" value="1"/>
</dbReference>
<gene>
    <name evidence="9" type="ORF">HNP33_003142</name>
</gene>
<keyword evidence="4 8" id="KW-1003">Cell membrane</keyword>
<feature type="transmembrane region" description="Helical" evidence="8">
    <location>
        <begin position="134"/>
        <end position="158"/>
    </location>
</feature>
<reference evidence="9 10" key="1">
    <citation type="submission" date="2020-08" db="EMBL/GenBank/DDBJ databases">
        <title>Functional genomics of gut bacteria from endangered species of beetles.</title>
        <authorList>
            <person name="Carlos-Shanley C."/>
        </authorList>
    </citation>
    <scope>NUCLEOTIDE SEQUENCE [LARGE SCALE GENOMIC DNA]</scope>
    <source>
        <strain evidence="9 10">S00124</strain>
    </source>
</reference>
<keyword evidence="3" id="KW-0813">Transport</keyword>
<feature type="transmembrane region" description="Helical" evidence="8">
    <location>
        <begin position="28"/>
        <end position="47"/>
    </location>
</feature>
<name>A0ABR6RIW0_9BURK</name>
<evidence type="ECO:0000313" key="9">
    <source>
        <dbReference type="EMBL" id="MBB6579032.1"/>
    </source>
</evidence>
<evidence type="ECO:0000256" key="8">
    <source>
        <dbReference type="RuleBase" id="RU363041"/>
    </source>
</evidence>
<evidence type="ECO:0000256" key="7">
    <source>
        <dbReference type="ARBA" id="ARBA00023136"/>
    </source>
</evidence>
<dbReference type="InterPro" id="IPR052017">
    <property type="entry name" value="TSUP"/>
</dbReference>
<feature type="transmembrane region" description="Helical" evidence="8">
    <location>
        <begin position="68"/>
        <end position="87"/>
    </location>
</feature>
<dbReference type="PANTHER" id="PTHR30269:SF37">
    <property type="entry name" value="MEMBRANE TRANSPORTER PROTEIN"/>
    <property type="match status" value="1"/>
</dbReference>
<sequence length="251" mass="26914">MEIIVIILGAALAGFVQGLSGFGYSMTAMALWAWTLEPTLAAALAVFGGLTGQIIQAFSVRRGFEWRMLWPFVLGGLCGLPLGLRLLPLLDAQLFKTVLGALLVVFCPLMAFAHRLPRIASWRCMQGPMLRIANGLAGLAGGAMAALGGFSGVVPTLWCQLLGVARDQQRQVIQNFNLTMLAVTFASYVATGFVTPGMLPLFAVALPAMLLPSLWGGRLYHRISDVAFRRVVLGLLTMAGLAMLVSTIQHR</sequence>
<comment type="caution">
    <text evidence="9">The sequence shown here is derived from an EMBL/GenBank/DDBJ whole genome shotgun (WGS) entry which is preliminary data.</text>
</comment>
<dbReference type="Proteomes" id="UP000562492">
    <property type="component" value="Unassembled WGS sequence"/>
</dbReference>
<feature type="transmembrane region" description="Helical" evidence="8">
    <location>
        <begin position="93"/>
        <end position="113"/>
    </location>
</feature>
<evidence type="ECO:0000256" key="1">
    <source>
        <dbReference type="ARBA" id="ARBA00004651"/>
    </source>
</evidence>
<organism evidence="9 10">
    <name type="scientific">Comamonas odontotermitis</name>
    <dbReference type="NCBI Taxonomy" id="379895"/>
    <lineage>
        <taxon>Bacteria</taxon>
        <taxon>Pseudomonadati</taxon>
        <taxon>Pseudomonadota</taxon>
        <taxon>Betaproteobacteria</taxon>
        <taxon>Burkholderiales</taxon>
        <taxon>Comamonadaceae</taxon>
        <taxon>Comamonas</taxon>
    </lineage>
</organism>
<dbReference type="RefSeq" id="WP_184710066.1">
    <property type="nucleotide sequence ID" value="NZ_JACHKZ010000022.1"/>
</dbReference>
<dbReference type="InterPro" id="IPR002781">
    <property type="entry name" value="TM_pro_TauE-like"/>
</dbReference>
<keyword evidence="10" id="KW-1185">Reference proteome</keyword>
<accession>A0ABR6RIW0</accession>